<dbReference type="InterPro" id="IPR052155">
    <property type="entry name" value="Biofilm_reg_signaling"/>
</dbReference>
<dbReference type="Pfam" id="PF00990">
    <property type="entry name" value="GGDEF"/>
    <property type="match status" value="1"/>
</dbReference>
<evidence type="ECO:0000256" key="1">
    <source>
        <dbReference type="SAM" id="Coils"/>
    </source>
</evidence>
<dbReference type="Gene3D" id="3.30.450.20">
    <property type="entry name" value="PAS domain"/>
    <property type="match status" value="1"/>
</dbReference>
<dbReference type="CDD" id="cd01949">
    <property type="entry name" value="GGDEF"/>
    <property type="match status" value="1"/>
</dbReference>
<dbReference type="InterPro" id="IPR000014">
    <property type="entry name" value="PAS"/>
</dbReference>
<dbReference type="InterPro" id="IPR013656">
    <property type="entry name" value="PAS_4"/>
</dbReference>
<dbReference type="SUPFAM" id="SSF55785">
    <property type="entry name" value="PYP-like sensor domain (PAS domain)"/>
    <property type="match status" value="1"/>
</dbReference>
<dbReference type="PANTHER" id="PTHR44757">
    <property type="entry name" value="DIGUANYLATE CYCLASE DGCP"/>
    <property type="match status" value="1"/>
</dbReference>
<feature type="domain" description="PAS" evidence="2">
    <location>
        <begin position="35"/>
        <end position="86"/>
    </location>
</feature>
<evidence type="ECO:0000259" key="2">
    <source>
        <dbReference type="PROSITE" id="PS50112"/>
    </source>
</evidence>
<dbReference type="CDD" id="cd00130">
    <property type="entry name" value="PAS"/>
    <property type="match status" value="1"/>
</dbReference>
<dbReference type="NCBIfam" id="TIGR00254">
    <property type="entry name" value="GGDEF"/>
    <property type="match status" value="1"/>
</dbReference>
<dbReference type="SUPFAM" id="SSF55073">
    <property type="entry name" value="Nucleotide cyclase"/>
    <property type="match status" value="1"/>
</dbReference>
<dbReference type="Gene3D" id="3.30.70.270">
    <property type="match status" value="1"/>
</dbReference>
<dbReference type="Proteomes" id="UP000679749">
    <property type="component" value="Unassembled WGS sequence"/>
</dbReference>
<dbReference type="PANTHER" id="PTHR44757:SF2">
    <property type="entry name" value="BIOFILM ARCHITECTURE MAINTENANCE PROTEIN MBAA"/>
    <property type="match status" value="1"/>
</dbReference>
<dbReference type="RefSeq" id="WP_213116765.1">
    <property type="nucleotide sequence ID" value="NZ_JAGYPF010000001.1"/>
</dbReference>
<feature type="coiled-coil region" evidence="1">
    <location>
        <begin position="4"/>
        <end position="31"/>
    </location>
</feature>
<evidence type="ECO:0000313" key="4">
    <source>
        <dbReference type="EMBL" id="MBS4212304.1"/>
    </source>
</evidence>
<dbReference type="NCBIfam" id="TIGR00229">
    <property type="entry name" value="sensory_box"/>
    <property type="match status" value="1"/>
</dbReference>
<name>A0A942U7E4_9BACI</name>
<evidence type="ECO:0000259" key="3">
    <source>
        <dbReference type="PROSITE" id="PS50887"/>
    </source>
</evidence>
<keyword evidence="5" id="KW-1185">Reference proteome</keyword>
<dbReference type="InterPro" id="IPR043128">
    <property type="entry name" value="Rev_trsase/Diguanyl_cyclase"/>
</dbReference>
<dbReference type="AlphaFoldDB" id="A0A942U7E4"/>
<gene>
    <name evidence="4" type="ORF">KHA99_07490</name>
</gene>
<dbReference type="InterPro" id="IPR035965">
    <property type="entry name" value="PAS-like_dom_sf"/>
</dbReference>
<comment type="caution">
    <text evidence="4">The sequence shown here is derived from an EMBL/GenBank/DDBJ whole genome shotgun (WGS) entry which is preliminary data.</text>
</comment>
<dbReference type="FunFam" id="3.30.70.270:FF:000001">
    <property type="entry name" value="Diguanylate cyclase domain protein"/>
    <property type="match status" value="1"/>
</dbReference>
<dbReference type="PROSITE" id="PS50887">
    <property type="entry name" value="GGDEF"/>
    <property type="match status" value="1"/>
</dbReference>
<organism evidence="4 5">
    <name type="scientific">Neobacillus rhizophilus</name>
    <dbReference type="NCBI Taxonomy" id="2833579"/>
    <lineage>
        <taxon>Bacteria</taxon>
        <taxon>Bacillati</taxon>
        <taxon>Bacillota</taxon>
        <taxon>Bacilli</taxon>
        <taxon>Bacillales</taxon>
        <taxon>Bacillaceae</taxon>
        <taxon>Neobacillus</taxon>
    </lineage>
</organism>
<reference evidence="4" key="1">
    <citation type="submission" date="2021-05" db="EMBL/GenBank/DDBJ databases">
        <title>Novel Bacillus species.</title>
        <authorList>
            <person name="Liu G."/>
        </authorList>
    </citation>
    <scope>NUCLEOTIDE SEQUENCE</scope>
    <source>
        <strain evidence="4">FJAT-49825</strain>
    </source>
</reference>
<keyword evidence="1" id="KW-0175">Coiled coil</keyword>
<dbReference type="PROSITE" id="PS50112">
    <property type="entry name" value="PAS"/>
    <property type="match status" value="1"/>
</dbReference>
<dbReference type="InterPro" id="IPR000160">
    <property type="entry name" value="GGDEF_dom"/>
</dbReference>
<proteinExistence type="predicted"/>
<feature type="domain" description="GGDEF" evidence="3">
    <location>
        <begin position="191"/>
        <end position="324"/>
    </location>
</feature>
<dbReference type="SMART" id="SM00267">
    <property type="entry name" value="GGDEF"/>
    <property type="match status" value="1"/>
</dbReference>
<dbReference type="InterPro" id="IPR029787">
    <property type="entry name" value="Nucleotide_cyclase"/>
</dbReference>
<dbReference type="Pfam" id="PF08448">
    <property type="entry name" value="PAS_4"/>
    <property type="match status" value="1"/>
</dbReference>
<sequence length="341" mass="38970">MNRQSLEHENIESLKKKITDLEKREKELLKKLDYHTSLRAMVLDALPINVFLEEPDGKTIFANKQACQMNGMKLEDLIGKTVFDFFPKHIAEMNRKMDLEVWQKRDLITCELKAGFKGKEHHMFTGRTIIHVPESGEEYLLGFGLDITELKLAQKQISHMAYHDALTGLPNRWFIKSYLEQYQAEQMNPNEMLGLILLDLDHFKIINDSLGHQAGDVLLQSVADRLKTETGTGNILARFGGDEFIILLPHLNGVEDAVEISQLVLNLMEEPFCVHSQNFKITPSIGISIHPFHGEDINTLIKNADIAMYHSKEKGRNRYSLFTPNMKKQALAEMEKITAAI</sequence>
<accession>A0A942U7E4</accession>
<protein>
    <submittedName>
        <fullName evidence="4">GGDEF domain-containing protein</fullName>
    </submittedName>
</protein>
<dbReference type="EMBL" id="JAGYPF010000001">
    <property type="protein sequence ID" value="MBS4212304.1"/>
    <property type="molecule type" value="Genomic_DNA"/>
</dbReference>
<evidence type="ECO:0000313" key="5">
    <source>
        <dbReference type="Proteomes" id="UP000679749"/>
    </source>
</evidence>